<feature type="region of interest" description="Disordered" evidence="1">
    <location>
        <begin position="28"/>
        <end position="48"/>
    </location>
</feature>
<feature type="compositionally biased region" description="Basic and acidic residues" evidence="1">
    <location>
        <begin position="179"/>
        <end position="189"/>
    </location>
</feature>
<reference evidence="2" key="1">
    <citation type="journal article" date="2020" name="Stud. Mycol.">
        <title>101 Dothideomycetes genomes: a test case for predicting lifestyles and emergence of pathogens.</title>
        <authorList>
            <person name="Haridas S."/>
            <person name="Albert R."/>
            <person name="Binder M."/>
            <person name="Bloem J."/>
            <person name="Labutti K."/>
            <person name="Salamov A."/>
            <person name="Andreopoulos B."/>
            <person name="Baker S."/>
            <person name="Barry K."/>
            <person name="Bills G."/>
            <person name="Bluhm B."/>
            <person name="Cannon C."/>
            <person name="Castanera R."/>
            <person name="Culley D."/>
            <person name="Daum C."/>
            <person name="Ezra D."/>
            <person name="Gonzalez J."/>
            <person name="Henrissat B."/>
            <person name="Kuo A."/>
            <person name="Liang C."/>
            <person name="Lipzen A."/>
            <person name="Lutzoni F."/>
            <person name="Magnuson J."/>
            <person name="Mondo S."/>
            <person name="Nolan M."/>
            <person name="Ohm R."/>
            <person name="Pangilinan J."/>
            <person name="Park H.-J."/>
            <person name="Ramirez L."/>
            <person name="Alfaro M."/>
            <person name="Sun H."/>
            <person name="Tritt A."/>
            <person name="Yoshinaga Y."/>
            <person name="Zwiers L.-H."/>
            <person name="Turgeon B."/>
            <person name="Goodwin S."/>
            <person name="Spatafora J."/>
            <person name="Crous P."/>
            <person name="Grigoriev I."/>
        </authorList>
    </citation>
    <scope>NUCLEOTIDE SEQUENCE</scope>
    <source>
        <strain evidence="2">CBS 130266</strain>
    </source>
</reference>
<dbReference type="OrthoDB" id="10250441at2759"/>
<dbReference type="InterPro" id="IPR029058">
    <property type="entry name" value="AB_hydrolase_fold"/>
</dbReference>
<dbReference type="AlphaFoldDB" id="A0A9P4NWJ0"/>
<gene>
    <name evidence="2" type="ORF">EJ08DRAFT_647319</name>
</gene>
<keyword evidence="3" id="KW-1185">Reference proteome</keyword>
<accession>A0A9P4NWJ0</accession>
<dbReference type="SUPFAM" id="SSF53474">
    <property type="entry name" value="alpha/beta-Hydrolases"/>
    <property type="match status" value="1"/>
</dbReference>
<feature type="region of interest" description="Disordered" evidence="1">
    <location>
        <begin position="253"/>
        <end position="272"/>
    </location>
</feature>
<feature type="region of interest" description="Disordered" evidence="1">
    <location>
        <begin position="704"/>
        <end position="727"/>
    </location>
</feature>
<feature type="compositionally biased region" description="Basic and acidic residues" evidence="1">
    <location>
        <begin position="708"/>
        <end position="727"/>
    </location>
</feature>
<comment type="caution">
    <text evidence="2">The sequence shown here is derived from an EMBL/GenBank/DDBJ whole genome shotgun (WGS) entry which is preliminary data.</text>
</comment>
<dbReference type="Proteomes" id="UP000800235">
    <property type="component" value="Unassembled WGS sequence"/>
</dbReference>
<proteinExistence type="predicted"/>
<feature type="compositionally biased region" description="Basic and acidic residues" evidence="1">
    <location>
        <begin position="38"/>
        <end position="48"/>
    </location>
</feature>
<organism evidence="2 3">
    <name type="scientific">Tothia fuscella</name>
    <dbReference type="NCBI Taxonomy" id="1048955"/>
    <lineage>
        <taxon>Eukaryota</taxon>
        <taxon>Fungi</taxon>
        <taxon>Dikarya</taxon>
        <taxon>Ascomycota</taxon>
        <taxon>Pezizomycotina</taxon>
        <taxon>Dothideomycetes</taxon>
        <taxon>Pleosporomycetidae</taxon>
        <taxon>Venturiales</taxon>
        <taxon>Cylindrosympodiaceae</taxon>
        <taxon>Tothia</taxon>
    </lineage>
</organism>
<dbReference type="EMBL" id="MU007020">
    <property type="protein sequence ID" value="KAF2433645.1"/>
    <property type="molecule type" value="Genomic_DNA"/>
</dbReference>
<evidence type="ECO:0000313" key="2">
    <source>
        <dbReference type="EMBL" id="KAF2433645.1"/>
    </source>
</evidence>
<sequence>MSNISTTYSPEGSKPVYSALRDIQYGSIVDSDDASLSEDDRGDGTAEVAEERVIGFSISRAQTRLASPKTPAMEKAAAMEERGGFFDNKWDFHGGPGGQSVGKEVSATAEDQVILDREQEGAALPKPETPKEEAPRNGTYNEVINTSPPPKLPSPWRAGPKNFQISQRTESSVGILREGFKGSRERSHSGPEGPRMKLPFGLPSLLFASGGKEEPGTLPMKHEEAEKLYCKGIPQADGTIRNIKARVRGFSPEPRRVTESGASLAPTEHRPGQTVDHHVAYTEEFATPTQHPNLRRIRSDESLFLQRALSRASSLGDDTRFENVQESVNSRLKALKDSFQDANFKFALPKAPAFFGTRNDQSLSAARRSSPAFSKSSLYPRIGNSLLEGQFSLPSPKPRGTNPSDFKRAATAGMSAQNAADHPYFVQALENLTGDLVVLGGYRGSVLRETKPPHRRVWVPLKIGLNLRKVDLEVGLEPEDEENMYKTIFPSGMLTHIGPVDMARRLLKRLHASDNVLNGTLRVHEYSYDWRLSPHKLSRDLIRFVRSLPCTQARVSPEQRGALVLAHSLGGLITRFAVNQRPELFSGVVYAGTPQTCVNILGPLRNGDDVLLSSRVLTAQVNFTIRTSFALLPLDGRCFIDKVTKEEYPVDFFNFDDWEEYRWSPCISQPLPPLATPPPGRLGSIIESVSSVLPSTMADILPAKPFGYRRDSQSTKSSPAKDVRKEKLTELSKKGLKHAEGGEPNSGVAVQMGGNQCNNPAEYGESTNTNVATAVTIPRAKAVEYLKRTLAEVKDFKENLAFIPSHAENNLYPPAAVIYGKSEPTVYGARVSGRVGIKRADAYDDLAFASGDGVVLARAAMLPEGYKAVRGGVVASDRGHITLLGDLEAVGRCLSAVISARKLGLGMGIQG</sequence>
<dbReference type="PANTHER" id="PTHR11440">
    <property type="entry name" value="LECITHIN-CHOLESTEROL ACYLTRANSFERASE-RELATED"/>
    <property type="match status" value="1"/>
</dbReference>
<evidence type="ECO:0000256" key="1">
    <source>
        <dbReference type="SAM" id="MobiDB-lite"/>
    </source>
</evidence>
<evidence type="ECO:0000313" key="3">
    <source>
        <dbReference type="Proteomes" id="UP000800235"/>
    </source>
</evidence>
<feature type="region of interest" description="Disordered" evidence="1">
    <location>
        <begin position="179"/>
        <end position="199"/>
    </location>
</feature>
<protein>
    <submittedName>
        <fullName evidence="2">Uncharacterized protein</fullName>
    </submittedName>
</protein>
<name>A0A9P4NWJ0_9PEZI</name>
<feature type="region of interest" description="Disordered" evidence="1">
    <location>
        <begin position="118"/>
        <end position="157"/>
    </location>
</feature>
<dbReference type="Gene3D" id="3.40.50.1820">
    <property type="entry name" value="alpha/beta hydrolase"/>
    <property type="match status" value="1"/>
</dbReference>